<feature type="region of interest" description="Disordered" evidence="2">
    <location>
        <begin position="570"/>
        <end position="607"/>
    </location>
</feature>
<accession>A0A6A5FFL1</accession>
<feature type="coiled-coil region" evidence="1">
    <location>
        <begin position="95"/>
        <end position="158"/>
    </location>
</feature>
<dbReference type="EMBL" id="VHII01000006">
    <property type="protein sequence ID" value="KAF1389825.1"/>
    <property type="molecule type" value="Genomic_DNA"/>
</dbReference>
<proteinExistence type="predicted"/>
<dbReference type="PANTHER" id="PTHR21444">
    <property type="entry name" value="COILED-COIL DOMAIN-CONTAINING PROTEIN 180"/>
    <property type="match status" value="1"/>
</dbReference>
<feature type="coiled-coil region" evidence="1">
    <location>
        <begin position="453"/>
        <end position="480"/>
    </location>
</feature>
<evidence type="ECO:0000259" key="4">
    <source>
        <dbReference type="Pfam" id="PF14644"/>
    </source>
</evidence>
<keyword evidence="6" id="KW-1185">Reference proteome</keyword>
<evidence type="ECO:0000256" key="2">
    <source>
        <dbReference type="SAM" id="MobiDB-lite"/>
    </source>
</evidence>
<comment type="caution">
    <text evidence="5">The sequence shown here is derived from an EMBL/GenBank/DDBJ whole genome shotgun (WGS) entry which is preliminary data.</text>
</comment>
<feature type="region of interest" description="Disordered" evidence="2">
    <location>
        <begin position="51"/>
        <end position="72"/>
    </location>
</feature>
<protein>
    <recommendedName>
        <fullName evidence="7">DUF4455 domain-containing protein</fullName>
    </recommendedName>
</protein>
<organism evidence="5 6">
    <name type="scientific">Perca fluviatilis</name>
    <name type="common">European perch</name>
    <dbReference type="NCBI Taxonomy" id="8168"/>
    <lineage>
        <taxon>Eukaryota</taxon>
        <taxon>Metazoa</taxon>
        <taxon>Chordata</taxon>
        <taxon>Craniata</taxon>
        <taxon>Vertebrata</taxon>
        <taxon>Euteleostomi</taxon>
        <taxon>Actinopterygii</taxon>
        <taxon>Neopterygii</taxon>
        <taxon>Teleostei</taxon>
        <taxon>Neoteleostei</taxon>
        <taxon>Acanthomorphata</taxon>
        <taxon>Eupercaria</taxon>
        <taxon>Perciformes</taxon>
        <taxon>Percoidei</taxon>
        <taxon>Percidae</taxon>
        <taxon>Percinae</taxon>
        <taxon>Perca</taxon>
    </lineage>
</organism>
<dbReference type="InterPro" id="IPR028089">
    <property type="entry name" value="DUF4455"/>
</dbReference>
<evidence type="ECO:0000256" key="1">
    <source>
        <dbReference type="SAM" id="Coils"/>
    </source>
</evidence>
<reference evidence="5 6" key="1">
    <citation type="submission" date="2019-06" db="EMBL/GenBank/DDBJ databases">
        <title>A chromosome-scale genome assembly of the European perch, Perca fluviatilis.</title>
        <authorList>
            <person name="Roques C."/>
            <person name="Zahm M."/>
            <person name="Cabau C."/>
            <person name="Klopp C."/>
            <person name="Bouchez O."/>
            <person name="Donnadieu C."/>
            <person name="Kuhl H."/>
            <person name="Gislard M."/>
            <person name="Guendouz S."/>
            <person name="Journot L."/>
            <person name="Haffray P."/>
            <person name="Bestin A."/>
            <person name="Morvezen R."/>
            <person name="Feron R."/>
            <person name="Wen M."/>
            <person name="Jouanno E."/>
            <person name="Herpin A."/>
            <person name="Schartl M."/>
            <person name="Postlethwait J."/>
            <person name="Schaerlinger B."/>
            <person name="Chardard D."/>
            <person name="Lecocq T."/>
            <person name="Poncet C."/>
            <person name="Jaffrelo L."/>
            <person name="Lampietro C."/>
            <person name="Guiguen Y."/>
        </authorList>
    </citation>
    <scope>NUCLEOTIDE SEQUENCE [LARGE SCALE GENOMIC DNA]</scope>
    <source>
        <tissue evidence="5">Blood</tissue>
    </source>
</reference>
<feature type="compositionally biased region" description="Acidic residues" evidence="2">
    <location>
        <begin position="60"/>
        <end position="72"/>
    </location>
</feature>
<evidence type="ECO:0008006" key="7">
    <source>
        <dbReference type="Google" id="ProtNLM"/>
    </source>
</evidence>
<evidence type="ECO:0000313" key="6">
    <source>
        <dbReference type="Proteomes" id="UP000465112"/>
    </source>
</evidence>
<evidence type="ECO:0000259" key="3">
    <source>
        <dbReference type="Pfam" id="PF14643"/>
    </source>
</evidence>
<feature type="compositionally biased region" description="Polar residues" evidence="2">
    <location>
        <begin position="593"/>
        <end position="607"/>
    </location>
</feature>
<keyword evidence="1" id="KW-0175">Coiled coil</keyword>
<feature type="domain" description="DUF4455" evidence="3">
    <location>
        <begin position="99"/>
        <end position="559"/>
    </location>
</feature>
<gene>
    <name evidence="5" type="ORF">PFLUV_G00077570</name>
</gene>
<dbReference type="Pfam" id="PF14643">
    <property type="entry name" value="DUF4455"/>
    <property type="match status" value="1"/>
</dbReference>
<dbReference type="Pfam" id="PF14644">
    <property type="entry name" value="DUF4456"/>
    <property type="match status" value="1"/>
</dbReference>
<dbReference type="InterPro" id="IPR027914">
    <property type="entry name" value="DUF4456"/>
</dbReference>
<name>A0A6A5FFL1_PERFL</name>
<dbReference type="Proteomes" id="UP000465112">
    <property type="component" value="Chromosome 6"/>
</dbReference>
<evidence type="ECO:0000313" key="5">
    <source>
        <dbReference type="EMBL" id="KAF1389825.1"/>
    </source>
</evidence>
<dbReference type="PANTHER" id="PTHR21444:SF14">
    <property type="entry name" value="COILED-COIL DOMAIN-CONTAINING PROTEIN 180"/>
    <property type="match status" value="1"/>
</dbReference>
<sequence>MCESRAVPVPSGKVYRQLFDAQVQLSRSLLAGRKDTRTDCLSAADSNTHCSTSSRLGQLVDDEDEDDEDDADSIADVSRLPDSVVVECLSSDIVERLTERKSQQHEEALKQLEKDLTLFTQACETRVRTVSQELLSSLQDVDLRLNTLKDRMEQLEQLQHVTLQDVCVLWDEVEEQVKLKKIRIVELNHKLTESETQRTNEIRAVLRKYFQLLEKISFLPPPDVCRLIHREASMLNQSLLANRRSVARLLLLLQEENLQQESLLRLHWEDCLGRWRRSRVRQVIDRFRSVCSSDEEQQPVSGQQLLQERKRALTERRDDIIYKICSLVPPSCSTALVSDWFNQLTAVNQQIDSLHADSLHQLRCSYEQKWQDRLAEVQRCKEELSALQLSEDEVNNIVSSQLLTLIGRSQSQDEERLAALDRRYDSAARDALRLSRCVYVVMRGAALLWETHCHSLERREEELQQQLDGLRRCQQRHKKRKKVRLDDLLAGLRQESREDALKASLDKTVLYLQDFKHSCSQCVSDQCEVLDRLPSLFLEELLSYSSSLSSFFRLGQTYRPSPEELQKLLPSLSEPETREGAAIQKAQEDTESRPISWQSDRNPAQPSQDWLTEAESSLLDLCDILSDVTFTSSGGVAYSGPAFRCPAPDLPDDPQQQETHLNLMRTVFFDHLEQRFHDVLSSAVAMVTDRKEAARSEKDLYLQQLEPQHIETHIYQPRLAEIWLHRQQVDLHCEELLEVLGSCRVELKELQASLSGKSHEFTVRLSNVEDDVLAANSSQRLEAVSSTLQDCLDQHIKDTQRCQTSFRQTVHSRLEEVRSRTTQLLQSFRLFSEGGDFSPQEVKLFQRRLKEQTKQISMTEESIYSELEAYESKSLQQVKEASGRLEEKLSFLKSEVEFTEKSQKIISSTQVHIKAEAASSNQQQWSLSSRLEDVRRMMENPELSPDQLFSLLSSLNEEVRKRSQYLDLPLESLSAHSKSRKQVQSAPPPGLLQTSRAGVDLLDDPAVGVIKSLHRLCVVQDVGAEAAEREDRGTTAAAQSPAQRLQQKCTESFSALSLRRGCRSIRTERRFQIFGSGPEQKSHSFGSTLNSVLWTANDSLLQVAEDFYRSDRCGLSKFFLVPESLDQWAESLQQRLLGYQDQSRTFLSTSREELVSQLSVLEELLHSLPAVLIGNLERRQEAGLREEVGGVRLKLKEALAASEEEKRENVRQLRTSLGDAELQTLDSREQQRQQELHTAVCWAHLELQECVRVREEEFVTSLGALTEQLFSQLDQLPSTEHTVTTETGASR</sequence>
<feature type="domain" description="DUF4456" evidence="4">
    <location>
        <begin position="1101"/>
        <end position="1281"/>
    </location>
</feature>